<evidence type="ECO:0000313" key="2">
    <source>
        <dbReference type="EMBL" id="GMR47398.1"/>
    </source>
</evidence>
<accession>A0AAN5I0I1</accession>
<keyword evidence="1" id="KW-0812">Transmembrane</keyword>
<organism evidence="2 3">
    <name type="scientific">Pristionchus mayeri</name>
    <dbReference type="NCBI Taxonomy" id="1317129"/>
    <lineage>
        <taxon>Eukaryota</taxon>
        <taxon>Metazoa</taxon>
        <taxon>Ecdysozoa</taxon>
        <taxon>Nematoda</taxon>
        <taxon>Chromadorea</taxon>
        <taxon>Rhabditida</taxon>
        <taxon>Rhabditina</taxon>
        <taxon>Diplogasteromorpha</taxon>
        <taxon>Diplogasteroidea</taxon>
        <taxon>Neodiplogasteridae</taxon>
        <taxon>Pristionchus</taxon>
    </lineage>
</organism>
<comment type="caution">
    <text evidence="2">The sequence shown here is derived from an EMBL/GenBank/DDBJ whole genome shotgun (WGS) entry which is preliminary data.</text>
</comment>
<dbReference type="Proteomes" id="UP001328107">
    <property type="component" value="Unassembled WGS sequence"/>
</dbReference>
<keyword evidence="3" id="KW-1185">Reference proteome</keyword>
<proteinExistence type="predicted"/>
<evidence type="ECO:0000256" key="1">
    <source>
        <dbReference type="SAM" id="Phobius"/>
    </source>
</evidence>
<keyword evidence="1" id="KW-1133">Transmembrane helix</keyword>
<reference evidence="3" key="1">
    <citation type="submission" date="2022-10" db="EMBL/GenBank/DDBJ databases">
        <title>Genome assembly of Pristionchus species.</title>
        <authorList>
            <person name="Yoshida K."/>
            <person name="Sommer R.J."/>
        </authorList>
    </citation>
    <scope>NUCLEOTIDE SEQUENCE [LARGE SCALE GENOMIC DNA]</scope>
    <source>
        <strain evidence="3">RS5460</strain>
    </source>
</reference>
<gene>
    <name evidence="2" type="ORF">PMAYCL1PPCAC_17593</name>
</gene>
<feature type="transmembrane region" description="Helical" evidence="1">
    <location>
        <begin position="66"/>
        <end position="86"/>
    </location>
</feature>
<dbReference type="EMBL" id="BTRK01000004">
    <property type="protein sequence ID" value="GMR47398.1"/>
    <property type="molecule type" value="Genomic_DNA"/>
</dbReference>
<dbReference type="AlphaFoldDB" id="A0AAN5I0I1"/>
<sequence length="225" mass="25280">MPTCFPPTLRHHFHFCILSSFPPSIASPSLHFSLFMNFLTASQILRFQFAPLNSSEYFRMKSDSSLLFCLLAVSLTVSSFALPTTVTPTMMSSLRSTIPTLIVPETSAHPLLSETTRSVGRPMLTPRIVTPVPARSIPPNSFLFSNFQGIFYHNKMYTCRQERLHECRPDEELIISDQSIIPSNLVVDLLDQSSSSLCVSRSFLTDLSFPFSPMTDSRSSFELNI</sequence>
<keyword evidence="1" id="KW-0472">Membrane</keyword>
<protein>
    <submittedName>
        <fullName evidence="2">Uncharacterized protein</fullName>
    </submittedName>
</protein>
<evidence type="ECO:0000313" key="3">
    <source>
        <dbReference type="Proteomes" id="UP001328107"/>
    </source>
</evidence>
<name>A0AAN5I0I1_9BILA</name>